<organism evidence="1 2">
    <name type="scientific">Aulographum hederae CBS 113979</name>
    <dbReference type="NCBI Taxonomy" id="1176131"/>
    <lineage>
        <taxon>Eukaryota</taxon>
        <taxon>Fungi</taxon>
        <taxon>Dikarya</taxon>
        <taxon>Ascomycota</taxon>
        <taxon>Pezizomycotina</taxon>
        <taxon>Dothideomycetes</taxon>
        <taxon>Pleosporomycetidae</taxon>
        <taxon>Aulographales</taxon>
        <taxon>Aulographaceae</taxon>
    </lineage>
</organism>
<sequence length="249" mass="28447">MPESCVAARRKSDRPLGFMDLPAELRIEIYRDVLYSEDLMSYFEEPFPRKYVRDHICIPLALVSNQIFHELTDVYYTEAFCKVYLGALLLDKCSIEGMRDLHYMKNLSFRGANDRKGDINRIKKVVDKIVYLAGLTGKPLRSLEMESSCKRSNTETALTLMESLKDVEVLDCVTLYVEPDLLCDGMKPGSTDSQLLIDDFTKFVGGKEIDVEFVPAWGVNYGDDPDGKDWHWYNLLLSCEGRKKPTGRG</sequence>
<gene>
    <name evidence="1" type="ORF">K402DRAFT_388356</name>
</gene>
<dbReference type="AlphaFoldDB" id="A0A6G1HF05"/>
<evidence type="ECO:0000313" key="1">
    <source>
        <dbReference type="EMBL" id="KAF1991811.1"/>
    </source>
</evidence>
<accession>A0A6G1HF05</accession>
<protein>
    <recommendedName>
        <fullName evidence="3">F-box domain-containing protein</fullName>
    </recommendedName>
</protein>
<dbReference type="EMBL" id="ML977138">
    <property type="protein sequence ID" value="KAF1991811.1"/>
    <property type="molecule type" value="Genomic_DNA"/>
</dbReference>
<evidence type="ECO:0000313" key="2">
    <source>
        <dbReference type="Proteomes" id="UP000800041"/>
    </source>
</evidence>
<dbReference type="Proteomes" id="UP000800041">
    <property type="component" value="Unassembled WGS sequence"/>
</dbReference>
<keyword evidence="2" id="KW-1185">Reference proteome</keyword>
<evidence type="ECO:0008006" key="3">
    <source>
        <dbReference type="Google" id="ProtNLM"/>
    </source>
</evidence>
<name>A0A6G1HF05_9PEZI</name>
<proteinExistence type="predicted"/>
<reference evidence="1" key="1">
    <citation type="journal article" date="2020" name="Stud. Mycol.">
        <title>101 Dothideomycetes genomes: a test case for predicting lifestyles and emergence of pathogens.</title>
        <authorList>
            <person name="Haridas S."/>
            <person name="Albert R."/>
            <person name="Binder M."/>
            <person name="Bloem J."/>
            <person name="Labutti K."/>
            <person name="Salamov A."/>
            <person name="Andreopoulos B."/>
            <person name="Baker S."/>
            <person name="Barry K."/>
            <person name="Bills G."/>
            <person name="Bluhm B."/>
            <person name="Cannon C."/>
            <person name="Castanera R."/>
            <person name="Culley D."/>
            <person name="Daum C."/>
            <person name="Ezra D."/>
            <person name="Gonzalez J."/>
            <person name="Henrissat B."/>
            <person name="Kuo A."/>
            <person name="Liang C."/>
            <person name="Lipzen A."/>
            <person name="Lutzoni F."/>
            <person name="Magnuson J."/>
            <person name="Mondo S."/>
            <person name="Nolan M."/>
            <person name="Ohm R."/>
            <person name="Pangilinan J."/>
            <person name="Park H.-J."/>
            <person name="Ramirez L."/>
            <person name="Alfaro M."/>
            <person name="Sun H."/>
            <person name="Tritt A."/>
            <person name="Yoshinaga Y."/>
            <person name="Zwiers L.-H."/>
            <person name="Turgeon B."/>
            <person name="Goodwin S."/>
            <person name="Spatafora J."/>
            <person name="Crous P."/>
            <person name="Grigoriev I."/>
        </authorList>
    </citation>
    <scope>NUCLEOTIDE SEQUENCE</scope>
    <source>
        <strain evidence="1">CBS 113979</strain>
    </source>
</reference>
<dbReference type="OrthoDB" id="62952at2759"/>